<feature type="compositionally biased region" description="Basic and acidic residues" evidence="3">
    <location>
        <begin position="281"/>
        <end position="296"/>
    </location>
</feature>
<proteinExistence type="predicted"/>
<dbReference type="SUPFAM" id="SSF54160">
    <property type="entry name" value="Chromo domain-like"/>
    <property type="match status" value="2"/>
</dbReference>
<dbReference type="InterPro" id="IPR023779">
    <property type="entry name" value="Chromodomain_CS"/>
</dbReference>
<dbReference type="PROSITE" id="PS00598">
    <property type="entry name" value="CHROMO_1"/>
    <property type="match status" value="1"/>
</dbReference>
<feature type="compositionally biased region" description="Basic residues" evidence="3">
    <location>
        <begin position="110"/>
        <end position="140"/>
    </location>
</feature>
<feature type="compositionally biased region" description="Acidic residues" evidence="3">
    <location>
        <begin position="145"/>
        <end position="156"/>
    </location>
</feature>
<evidence type="ECO:0000313" key="5">
    <source>
        <dbReference type="EMBL" id="KAL0269216.1"/>
    </source>
</evidence>
<dbReference type="Gene3D" id="2.40.50.40">
    <property type="match status" value="2"/>
</dbReference>
<dbReference type="AlphaFoldDB" id="A0AAW2HI48"/>
<name>A0AAW2HI48_9NEOP</name>
<feature type="compositionally biased region" description="Polar residues" evidence="3">
    <location>
        <begin position="341"/>
        <end position="350"/>
    </location>
</feature>
<accession>A0AAW2HI48</accession>
<feature type="region of interest" description="Disordered" evidence="3">
    <location>
        <begin position="14"/>
        <end position="156"/>
    </location>
</feature>
<feature type="compositionally biased region" description="Polar residues" evidence="3">
    <location>
        <begin position="238"/>
        <end position="250"/>
    </location>
</feature>
<dbReference type="Pfam" id="PF00385">
    <property type="entry name" value="Chromo"/>
    <property type="match status" value="2"/>
</dbReference>
<evidence type="ECO:0000256" key="3">
    <source>
        <dbReference type="SAM" id="MobiDB-lite"/>
    </source>
</evidence>
<evidence type="ECO:0000256" key="2">
    <source>
        <dbReference type="ARBA" id="ARBA00023242"/>
    </source>
</evidence>
<dbReference type="InterPro" id="IPR000953">
    <property type="entry name" value="Chromo/chromo_shadow_dom"/>
</dbReference>
<feature type="compositionally biased region" description="Basic and acidic residues" evidence="3">
    <location>
        <begin position="330"/>
        <end position="339"/>
    </location>
</feature>
<dbReference type="InterPro" id="IPR023780">
    <property type="entry name" value="Chromo_domain"/>
</dbReference>
<evidence type="ECO:0000259" key="4">
    <source>
        <dbReference type="PROSITE" id="PS50013"/>
    </source>
</evidence>
<comment type="caution">
    <text evidence="5">The sequence shown here is derived from an EMBL/GenBank/DDBJ whole genome shotgun (WGS) entry which is preliminary data.</text>
</comment>
<keyword evidence="2" id="KW-0539">Nucleus</keyword>
<dbReference type="GO" id="GO:0005634">
    <property type="term" value="C:nucleus"/>
    <property type="evidence" value="ECO:0007669"/>
    <property type="project" value="UniProtKB-SubCell"/>
</dbReference>
<dbReference type="InterPro" id="IPR017984">
    <property type="entry name" value="Chromo_dom_subgr"/>
</dbReference>
<feature type="compositionally biased region" description="Polar residues" evidence="3">
    <location>
        <begin position="82"/>
        <end position="97"/>
    </location>
</feature>
<protein>
    <recommendedName>
        <fullName evidence="4">Chromo domain-containing protein</fullName>
    </recommendedName>
</protein>
<sequence>MPLKFFLRFITMSEEKKRGGSVSKNDADSINGWSAEEKSEDDNDKTPKDASVKKSAKKKNNSLTKKKEKDNDSGSEADGENNDNSVMNETAVDNSGNKSDDSIESIGNRNVKKKKTRKKLRGREKRGKQMKRTQSKSGKRKHEDESDEDKEDEEMEYEVEKILDVKYLRNNKRQFLIQWKGFSSEDDTWEPEENLDCVDLINEFFQTRNTGTDEGGSDKSPVKRSSSRGKGKSNPKSLRSSRGRSQANYTEESGSSESEAENNNEKEVKSVKGGRRSQSKAPRDKSSDEETEETSKRTSKRKHSQFRGRRKNKRRKQDEPEKKSVKHKEMKKDQNKENLDDSGSATNEGTEASEDGDKQYEVERILDVRYYEDGDRDFLIKWKGFSSKYNSWEPEEHLHCQAKLKKFLNEIEKVGTTVG</sequence>
<dbReference type="PRINTS" id="PR00504">
    <property type="entry name" value="CHROMODOMAIN"/>
</dbReference>
<feature type="region of interest" description="Disordered" evidence="3">
    <location>
        <begin position="208"/>
        <end position="359"/>
    </location>
</feature>
<reference evidence="5" key="1">
    <citation type="journal article" date="2024" name="Gigascience">
        <title>Chromosome-level genome of the poultry shaft louse Menopon gallinae provides insight into the host-switching and adaptive evolution of parasitic lice.</title>
        <authorList>
            <person name="Xu Y."/>
            <person name="Ma L."/>
            <person name="Liu S."/>
            <person name="Liang Y."/>
            <person name="Liu Q."/>
            <person name="He Z."/>
            <person name="Tian L."/>
            <person name="Duan Y."/>
            <person name="Cai W."/>
            <person name="Li H."/>
            <person name="Song F."/>
        </authorList>
    </citation>
    <scope>NUCLEOTIDE SEQUENCE</scope>
    <source>
        <strain evidence="5">Cailab_2023a</strain>
    </source>
</reference>
<organism evidence="5">
    <name type="scientific">Menopon gallinae</name>
    <name type="common">poultry shaft louse</name>
    <dbReference type="NCBI Taxonomy" id="328185"/>
    <lineage>
        <taxon>Eukaryota</taxon>
        <taxon>Metazoa</taxon>
        <taxon>Ecdysozoa</taxon>
        <taxon>Arthropoda</taxon>
        <taxon>Hexapoda</taxon>
        <taxon>Insecta</taxon>
        <taxon>Pterygota</taxon>
        <taxon>Neoptera</taxon>
        <taxon>Paraneoptera</taxon>
        <taxon>Psocodea</taxon>
        <taxon>Troctomorpha</taxon>
        <taxon>Phthiraptera</taxon>
        <taxon>Amblycera</taxon>
        <taxon>Menoponidae</taxon>
        <taxon>Menopon</taxon>
    </lineage>
</organism>
<feature type="domain" description="Chromo" evidence="4">
    <location>
        <begin position="157"/>
        <end position="216"/>
    </location>
</feature>
<dbReference type="PROSITE" id="PS50013">
    <property type="entry name" value="CHROMO_2"/>
    <property type="match status" value="2"/>
</dbReference>
<feature type="compositionally biased region" description="Basic residues" evidence="3">
    <location>
        <begin position="54"/>
        <end position="64"/>
    </location>
</feature>
<feature type="compositionally biased region" description="Basic residues" evidence="3">
    <location>
        <begin position="297"/>
        <end position="315"/>
    </location>
</feature>
<dbReference type="CDD" id="cd00024">
    <property type="entry name" value="CD_CSD"/>
    <property type="match status" value="1"/>
</dbReference>
<gene>
    <name evidence="5" type="ORF">PYX00_007022</name>
</gene>
<comment type="subcellular location">
    <subcellularLocation>
        <location evidence="1">Nucleus</location>
    </subcellularLocation>
</comment>
<dbReference type="GO" id="GO:0005694">
    <property type="term" value="C:chromosome"/>
    <property type="evidence" value="ECO:0007669"/>
    <property type="project" value="UniProtKB-ARBA"/>
</dbReference>
<evidence type="ECO:0000256" key="1">
    <source>
        <dbReference type="ARBA" id="ARBA00004123"/>
    </source>
</evidence>
<feature type="domain" description="Chromo" evidence="4">
    <location>
        <begin position="360"/>
        <end position="410"/>
    </location>
</feature>
<dbReference type="InterPro" id="IPR051219">
    <property type="entry name" value="Heterochromatin_chromo-domain"/>
</dbReference>
<dbReference type="SMART" id="SM00298">
    <property type="entry name" value="CHROMO"/>
    <property type="match status" value="2"/>
</dbReference>
<dbReference type="InterPro" id="IPR016197">
    <property type="entry name" value="Chromo-like_dom_sf"/>
</dbReference>
<dbReference type="EMBL" id="JARGDH010000004">
    <property type="protein sequence ID" value="KAL0269216.1"/>
    <property type="molecule type" value="Genomic_DNA"/>
</dbReference>
<dbReference type="PANTHER" id="PTHR22812">
    <property type="entry name" value="CHROMOBOX PROTEIN"/>
    <property type="match status" value="1"/>
</dbReference>